<protein>
    <submittedName>
        <fullName evidence="2">Uncharacterized protein</fullName>
    </submittedName>
</protein>
<dbReference type="Proteomes" id="UP000198949">
    <property type="component" value="Unassembled WGS sequence"/>
</dbReference>
<feature type="transmembrane region" description="Helical" evidence="1">
    <location>
        <begin position="37"/>
        <end position="58"/>
    </location>
</feature>
<keyword evidence="1" id="KW-0812">Transmembrane</keyword>
<evidence type="ECO:0000313" key="3">
    <source>
        <dbReference type="Proteomes" id="UP000198949"/>
    </source>
</evidence>
<dbReference type="EMBL" id="FNAD01000015">
    <property type="protein sequence ID" value="SDE21382.1"/>
    <property type="molecule type" value="Genomic_DNA"/>
</dbReference>
<dbReference type="OrthoDB" id="5065240at2"/>
<keyword evidence="1" id="KW-0472">Membrane</keyword>
<name>A0A1G7B358_9ACTN</name>
<proteinExistence type="predicted"/>
<keyword evidence="1" id="KW-1133">Transmembrane helix</keyword>
<sequence length="263" mass="28103">MFKVINWILALAGVICTVMFVLTGLNGDGPVAWANGWMAGPIILIGVLPITLATGRMVDGAMSQMRGHAPKGFEGAPLAMGTIVSADRTGLSINDQPQLEILFDIDTMDGQSFRGVARTIVDITELSAVVPGAILPVRYRPGSTDGKVVIAADAPQAELQAALDRVRLAKGLVTPRQLQISEQGTETKAVVLSLSPTGDIKGDRAVMDIKFRVTRADQSTFDLEQQKPIDASALPQLQPGMVVRVRYLPYDESEVVVLTSLNP</sequence>
<feature type="transmembrane region" description="Helical" evidence="1">
    <location>
        <begin position="7"/>
        <end position="25"/>
    </location>
</feature>
<organism evidence="2 3">
    <name type="scientific">Glycomyces harbinensis</name>
    <dbReference type="NCBI Taxonomy" id="58114"/>
    <lineage>
        <taxon>Bacteria</taxon>
        <taxon>Bacillati</taxon>
        <taxon>Actinomycetota</taxon>
        <taxon>Actinomycetes</taxon>
        <taxon>Glycomycetales</taxon>
        <taxon>Glycomycetaceae</taxon>
        <taxon>Glycomyces</taxon>
    </lineage>
</organism>
<dbReference type="AlphaFoldDB" id="A0A1G7B358"/>
<evidence type="ECO:0000313" key="2">
    <source>
        <dbReference type="EMBL" id="SDE21382.1"/>
    </source>
</evidence>
<dbReference type="STRING" id="58114.SAMN05216270_115116"/>
<gene>
    <name evidence="2" type="ORF">SAMN05216270_115116</name>
</gene>
<accession>A0A1G7B358</accession>
<dbReference type="RefSeq" id="WP_091039529.1">
    <property type="nucleotide sequence ID" value="NZ_FNAD01000015.1"/>
</dbReference>
<evidence type="ECO:0000256" key="1">
    <source>
        <dbReference type="SAM" id="Phobius"/>
    </source>
</evidence>
<reference evidence="3" key="1">
    <citation type="submission" date="2016-10" db="EMBL/GenBank/DDBJ databases">
        <authorList>
            <person name="Varghese N."/>
            <person name="Submissions S."/>
        </authorList>
    </citation>
    <scope>NUCLEOTIDE SEQUENCE [LARGE SCALE GENOMIC DNA]</scope>
    <source>
        <strain evidence="3">CGMCC 4.3516</strain>
    </source>
</reference>
<keyword evidence="3" id="KW-1185">Reference proteome</keyword>